<dbReference type="CDD" id="cd01948">
    <property type="entry name" value="EAL"/>
    <property type="match status" value="1"/>
</dbReference>
<evidence type="ECO:0000256" key="1">
    <source>
        <dbReference type="SAM" id="Phobius"/>
    </source>
</evidence>
<dbReference type="InterPro" id="IPR035919">
    <property type="entry name" value="EAL_sf"/>
</dbReference>
<comment type="caution">
    <text evidence="3">The sequence shown here is derived from an EMBL/GenBank/DDBJ whole genome shotgun (WGS) entry which is preliminary data.</text>
</comment>
<reference evidence="3 4" key="1">
    <citation type="submission" date="2018-03" db="EMBL/GenBank/DDBJ databases">
        <title>Whole genome sequencing of Histamine producing bacteria.</title>
        <authorList>
            <person name="Butler K."/>
        </authorList>
    </citation>
    <scope>NUCLEOTIDE SEQUENCE [LARGE SCALE GENOMIC DNA]</scope>
    <source>
        <strain evidence="3 4">Res.4.1</strain>
    </source>
</reference>
<gene>
    <name evidence="3" type="ORF">C0W93_18940</name>
</gene>
<proteinExistence type="predicted"/>
<keyword evidence="1" id="KW-0472">Membrane</keyword>
<name>A0A2T3KQH9_PHOLD</name>
<dbReference type="PROSITE" id="PS50883">
    <property type="entry name" value="EAL"/>
    <property type="match status" value="1"/>
</dbReference>
<dbReference type="InterPro" id="IPR001633">
    <property type="entry name" value="EAL_dom"/>
</dbReference>
<evidence type="ECO:0000313" key="3">
    <source>
        <dbReference type="EMBL" id="PSV08460.1"/>
    </source>
</evidence>
<feature type="domain" description="EAL" evidence="2">
    <location>
        <begin position="233"/>
        <end position="478"/>
    </location>
</feature>
<dbReference type="Pfam" id="PF00563">
    <property type="entry name" value="EAL"/>
    <property type="match status" value="1"/>
</dbReference>
<organism evidence="3 4">
    <name type="scientific">Photobacterium leiognathi subsp. mandapamensis</name>
    <name type="common">Photobacterium mandapamensis</name>
    <dbReference type="NCBI Taxonomy" id="48408"/>
    <lineage>
        <taxon>Bacteria</taxon>
        <taxon>Pseudomonadati</taxon>
        <taxon>Pseudomonadota</taxon>
        <taxon>Gammaproteobacteria</taxon>
        <taxon>Vibrionales</taxon>
        <taxon>Vibrionaceae</taxon>
        <taxon>Photobacterium</taxon>
    </lineage>
</organism>
<dbReference type="Gene3D" id="3.20.20.450">
    <property type="entry name" value="EAL domain"/>
    <property type="match status" value="1"/>
</dbReference>
<feature type="transmembrane region" description="Helical" evidence="1">
    <location>
        <begin position="210"/>
        <end position="231"/>
    </location>
</feature>
<protein>
    <submittedName>
        <fullName evidence="3">EAL domain-containing protein</fullName>
    </submittedName>
</protein>
<dbReference type="SUPFAM" id="SSF141868">
    <property type="entry name" value="EAL domain-like"/>
    <property type="match status" value="1"/>
</dbReference>
<dbReference type="SMART" id="SM00052">
    <property type="entry name" value="EAL"/>
    <property type="match status" value="1"/>
</dbReference>
<dbReference type="EMBL" id="PYNS01000030">
    <property type="protein sequence ID" value="PSV08460.1"/>
    <property type="molecule type" value="Genomic_DNA"/>
</dbReference>
<dbReference type="GO" id="GO:0071111">
    <property type="term" value="F:cyclic-guanylate-specific phosphodiesterase activity"/>
    <property type="evidence" value="ECO:0007669"/>
    <property type="project" value="InterPro"/>
</dbReference>
<accession>A0A2T3KQH9</accession>
<dbReference type="PANTHER" id="PTHR33121:SF79">
    <property type="entry name" value="CYCLIC DI-GMP PHOSPHODIESTERASE PDED-RELATED"/>
    <property type="match status" value="1"/>
</dbReference>
<dbReference type="RefSeq" id="WP_107186031.1">
    <property type="nucleotide sequence ID" value="NZ_JAUZMJ010000002.1"/>
</dbReference>
<evidence type="ECO:0000313" key="4">
    <source>
        <dbReference type="Proteomes" id="UP000240530"/>
    </source>
</evidence>
<dbReference type="InterPro" id="IPR050706">
    <property type="entry name" value="Cyclic-di-GMP_PDE-like"/>
</dbReference>
<feature type="transmembrane region" description="Helical" evidence="1">
    <location>
        <begin position="12"/>
        <end position="33"/>
    </location>
</feature>
<keyword evidence="1" id="KW-0812">Transmembrane</keyword>
<sequence length="480" mass="55549">MNIKSIKPISITLSSLIGFGVLGVIFTFMYYNFINTFLIEERQISLEELRVIEEKEIAFKNQFSTLAIPNKSQQTALTKVVAKHKSISSIAVIHDGYFVYSTYGIRDRKVEKALEPGFYVKPKSALTKKPIIYYQLQLNDKTYIRIYFKPLTLDVIDRIGDGYIDFGSIILATNNKVIKNNIRSINNQFNPETITLNIDVNHLAAIKVFMIYKLGYIITIVIILLISCYLLSKKIKQEFIRYQIRHHRIKPYLQPIVDRDGHIIGAEILARWITNKGELVAPYLFIPYIEQEKLTPLLTCSLLAQIHNSNVINNTKAFKLSFNLTELCLFEPKVYALSKRLAQHCRLVLEFTESTPFIRKDTPEKMQVYRQHGVEFAIDDYGTGFSAPHYLTEYKFDYLKIDKCFIDNLNDREEKSTHLIESIVFLAKKLNLELVAEGVETDIQKNILKTLGIRYFQGFLFYKPMDLKAFSQLIAKSDKP</sequence>
<dbReference type="PANTHER" id="PTHR33121">
    <property type="entry name" value="CYCLIC DI-GMP PHOSPHODIESTERASE PDEF"/>
    <property type="match status" value="1"/>
</dbReference>
<dbReference type="Proteomes" id="UP000240530">
    <property type="component" value="Unassembled WGS sequence"/>
</dbReference>
<keyword evidence="1" id="KW-1133">Transmembrane helix</keyword>
<dbReference type="AlphaFoldDB" id="A0A2T3KQH9"/>
<evidence type="ECO:0000259" key="2">
    <source>
        <dbReference type="PROSITE" id="PS50883"/>
    </source>
</evidence>